<protein>
    <submittedName>
        <fullName evidence="2">Uncharacterized protein</fullName>
    </submittedName>
</protein>
<evidence type="ECO:0000256" key="1">
    <source>
        <dbReference type="SAM" id="MobiDB-lite"/>
    </source>
</evidence>
<feature type="non-terminal residue" evidence="2">
    <location>
        <position position="1"/>
    </location>
</feature>
<proteinExistence type="predicted"/>
<dbReference type="AlphaFoldDB" id="A0A5J4VM51"/>
<sequence>LFNGRPLTIKFPGPGGIKFCLFSFGPVYDEAYLKEKIENVAGKDTVQFVRIDKYELGKNSICMARVAMKKKEFGEIVIEREFELKPLKVEWYIPHPDRNAEFGDNSRTSTTNTSVSSGDELKLLDNTNPLNDQIQQMIQYMDQPLMQGSIPQGFNNNFGLSNNTPITNPSLYNMMNPIASLFNNPGLKNLNGNGIVECFLDQYELRNDGKQQQFIQSTIEPRRSLSQSLQPSSAKLSRQKPIQQQLIRKLIKPKIRWIRFTTILKKRLSKQKVQQQSTSRIIWEICSASIIAAIELWITIIGILTTIFITDPESSIDSSSVQPNVNHINSTYSLPHPPDLPFILPPELQFNHQIDSQFENLLPPNEDERNEENNDFE</sequence>
<evidence type="ECO:0000313" key="2">
    <source>
        <dbReference type="EMBL" id="KAA6383668.1"/>
    </source>
</evidence>
<organism evidence="2 3">
    <name type="scientific">Streblomastix strix</name>
    <dbReference type="NCBI Taxonomy" id="222440"/>
    <lineage>
        <taxon>Eukaryota</taxon>
        <taxon>Metamonada</taxon>
        <taxon>Preaxostyla</taxon>
        <taxon>Oxymonadida</taxon>
        <taxon>Streblomastigidae</taxon>
        <taxon>Streblomastix</taxon>
    </lineage>
</organism>
<evidence type="ECO:0000313" key="3">
    <source>
        <dbReference type="Proteomes" id="UP000324800"/>
    </source>
</evidence>
<name>A0A5J4VM51_9EUKA</name>
<gene>
    <name evidence="2" type="ORF">EZS28_020805</name>
</gene>
<dbReference type="Proteomes" id="UP000324800">
    <property type="component" value="Unassembled WGS sequence"/>
</dbReference>
<comment type="caution">
    <text evidence="2">The sequence shown here is derived from an EMBL/GenBank/DDBJ whole genome shotgun (WGS) entry which is preliminary data.</text>
</comment>
<feature type="region of interest" description="Disordered" evidence="1">
    <location>
        <begin position="100"/>
        <end position="120"/>
    </location>
</feature>
<accession>A0A5J4VM51</accession>
<reference evidence="2 3" key="1">
    <citation type="submission" date="2019-03" db="EMBL/GenBank/DDBJ databases">
        <title>Single cell metagenomics reveals metabolic interactions within the superorganism composed of flagellate Streblomastix strix and complex community of Bacteroidetes bacteria on its surface.</title>
        <authorList>
            <person name="Treitli S.C."/>
            <person name="Kolisko M."/>
            <person name="Husnik F."/>
            <person name="Keeling P."/>
            <person name="Hampl V."/>
        </authorList>
    </citation>
    <scope>NUCLEOTIDE SEQUENCE [LARGE SCALE GENOMIC DNA]</scope>
    <source>
        <strain evidence="2">ST1C</strain>
    </source>
</reference>
<dbReference type="EMBL" id="SNRW01006128">
    <property type="protein sequence ID" value="KAA6383668.1"/>
    <property type="molecule type" value="Genomic_DNA"/>
</dbReference>
<feature type="compositionally biased region" description="Low complexity" evidence="1">
    <location>
        <begin position="105"/>
        <end position="117"/>
    </location>
</feature>